<proteinExistence type="predicted"/>
<feature type="domain" description="Reverse transcriptase Ty1/copia-type" evidence="2">
    <location>
        <begin position="315"/>
        <end position="375"/>
    </location>
</feature>
<evidence type="ECO:0000256" key="1">
    <source>
        <dbReference type="SAM" id="MobiDB-lite"/>
    </source>
</evidence>
<dbReference type="Proteomes" id="UP001151760">
    <property type="component" value="Unassembled WGS sequence"/>
</dbReference>
<gene>
    <name evidence="3" type="ORF">Tco_0802564</name>
</gene>
<organism evidence="3 4">
    <name type="scientific">Tanacetum coccineum</name>
    <dbReference type="NCBI Taxonomy" id="301880"/>
    <lineage>
        <taxon>Eukaryota</taxon>
        <taxon>Viridiplantae</taxon>
        <taxon>Streptophyta</taxon>
        <taxon>Embryophyta</taxon>
        <taxon>Tracheophyta</taxon>
        <taxon>Spermatophyta</taxon>
        <taxon>Magnoliopsida</taxon>
        <taxon>eudicotyledons</taxon>
        <taxon>Gunneridae</taxon>
        <taxon>Pentapetalae</taxon>
        <taxon>asterids</taxon>
        <taxon>campanulids</taxon>
        <taxon>Asterales</taxon>
        <taxon>Asteraceae</taxon>
        <taxon>Asteroideae</taxon>
        <taxon>Anthemideae</taxon>
        <taxon>Anthemidinae</taxon>
        <taxon>Tanacetum</taxon>
    </lineage>
</organism>
<reference evidence="3" key="2">
    <citation type="submission" date="2022-01" db="EMBL/GenBank/DDBJ databases">
        <authorList>
            <person name="Yamashiro T."/>
            <person name="Shiraishi A."/>
            <person name="Satake H."/>
            <person name="Nakayama K."/>
        </authorList>
    </citation>
    <scope>NUCLEOTIDE SEQUENCE</scope>
</reference>
<comment type="caution">
    <text evidence="3">The sequence shown here is derived from an EMBL/GenBank/DDBJ whole genome shotgun (WGS) entry which is preliminary data.</text>
</comment>
<dbReference type="EMBL" id="BQNB010011821">
    <property type="protein sequence ID" value="GJS95596.1"/>
    <property type="molecule type" value="Genomic_DNA"/>
</dbReference>
<dbReference type="PANTHER" id="PTHR11439">
    <property type="entry name" value="GAG-POL-RELATED RETROTRANSPOSON"/>
    <property type="match status" value="1"/>
</dbReference>
<feature type="compositionally biased region" description="Basic and acidic residues" evidence="1">
    <location>
        <begin position="51"/>
        <end position="86"/>
    </location>
</feature>
<evidence type="ECO:0000313" key="4">
    <source>
        <dbReference type="Proteomes" id="UP001151760"/>
    </source>
</evidence>
<keyword evidence="4" id="KW-1185">Reference proteome</keyword>
<dbReference type="PANTHER" id="PTHR11439:SF495">
    <property type="entry name" value="REVERSE TRANSCRIPTASE, RNA-DEPENDENT DNA POLYMERASE-RELATED"/>
    <property type="match status" value="1"/>
</dbReference>
<feature type="compositionally biased region" description="Polar residues" evidence="1">
    <location>
        <begin position="1"/>
        <end position="21"/>
    </location>
</feature>
<evidence type="ECO:0000313" key="3">
    <source>
        <dbReference type="EMBL" id="GJS95596.1"/>
    </source>
</evidence>
<accession>A0ABQ5A1W6</accession>
<feature type="region of interest" description="Disordered" evidence="1">
    <location>
        <begin position="1"/>
        <end position="24"/>
    </location>
</feature>
<protein>
    <submittedName>
        <fullName evidence="3">Retrovirus-related pol polyprotein from transposon TNT 1-94</fullName>
    </submittedName>
</protein>
<evidence type="ECO:0000259" key="2">
    <source>
        <dbReference type="Pfam" id="PF07727"/>
    </source>
</evidence>
<name>A0ABQ5A1W6_9ASTR</name>
<feature type="domain" description="Reverse transcriptase Ty1/copia-type" evidence="2">
    <location>
        <begin position="193"/>
        <end position="286"/>
    </location>
</feature>
<dbReference type="Pfam" id="PF07727">
    <property type="entry name" value="RVT_2"/>
    <property type="match status" value="2"/>
</dbReference>
<feature type="region of interest" description="Disordered" evidence="1">
    <location>
        <begin position="47"/>
        <end position="94"/>
    </location>
</feature>
<sequence length="498" mass="57332">MHIRFSENTPNVVGTKASDNAGQVRKETKPVKIYILLPLWTADLPFSQDPKSSHDDRPKPSSDDGKKVDEDPRKECECNDQEKEDNVNNTNNVNAAGTNEVNVIGGKTIIELPFDPNMHDLEDYSLFNLSRDDEDDGAEADMNNLDTTIQVSPIPTTRIHKDHPPNQVIGDLQSATQTRRMLKNLEEHGKNPKRAIGCKWVFKNKKDERGIVIRNKERLVAQGYTQEEGIDYDEVFALVVRIEAIRLFLAYASFKDFVVYPMDGKSTFIYRKIEEEVYVCQPPGFEDPDFLIEYTWLKKHCIDYIKLLELELCIAFEKLMHEKFQMRSMGELTFFLGLQVKQKKDGIFISQDKYVNKILKKFTFTEVKTASTPMETQKPLLKDEDGEEVDGHMYRSMIGSLMYLTSSIPDIMFAVCVYARYQVNSKVSHLHAVKRIFRYLKGQPKLGLSNPKDSPFDLVVYTDSDYDGESLDRKSTTRRCQLLRCRLISWQCKKQTVG</sequence>
<reference evidence="3" key="1">
    <citation type="journal article" date="2022" name="Int. J. Mol. Sci.">
        <title>Draft Genome of Tanacetum Coccineum: Genomic Comparison of Closely Related Tanacetum-Family Plants.</title>
        <authorList>
            <person name="Yamashiro T."/>
            <person name="Shiraishi A."/>
            <person name="Nakayama K."/>
            <person name="Satake H."/>
        </authorList>
    </citation>
    <scope>NUCLEOTIDE SEQUENCE</scope>
</reference>
<dbReference type="InterPro" id="IPR013103">
    <property type="entry name" value="RVT_2"/>
</dbReference>